<protein>
    <submittedName>
        <fullName evidence="1">Uncharacterized protein</fullName>
    </submittedName>
</protein>
<dbReference type="OrthoDB" id="840060at2"/>
<dbReference type="STRING" id="1159016.SAMN02927937_00252"/>
<dbReference type="EMBL" id="FNXE01000002">
    <property type="protein sequence ID" value="SEH56899.1"/>
    <property type="molecule type" value="Genomic_DNA"/>
</dbReference>
<organism evidence="1 2">
    <name type="scientific">Paenimyroides marinum</name>
    <dbReference type="NCBI Taxonomy" id="1159016"/>
    <lineage>
        <taxon>Bacteria</taxon>
        <taxon>Pseudomonadati</taxon>
        <taxon>Bacteroidota</taxon>
        <taxon>Flavobacteriia</taxon>
        <taxon>Flavobacteriales</taxon>
        <taxon>Flavobacteriaceae</taxon>
        <taxon>Paenimyroides</taxon>
    </lineage>
</organism>
<dbReference type="RefSeq" id="WP_091095514.1">
    <property type="nucleotide sequence ID" value="NZ_FNXE01000002.1"/>
</dbReference>
<name>A0A1H6JCV2_9FLAO</name>
<evidence type="ECO:0000313" key="2">
    <source>
        <dbReference type="Proteomes" id="UP000199634"/>
    </source>
</evidence>
<evidence type="ECO:0000313" key="1">
    <source>
        <dbReference type="EMBL" id="SEH56899.1"/>
    </source>
</evidence>
<accession>A0A1H6JCV2</accession>
<dbReference type="AlphaFoldDB" id="A0A1H6JCV2"/>
<gene>
    <name evidence="1" type="ORF">SAMN02927937_00252</name>
</gene>
<proteinExistence type="predicted"/>
<reference evidence="1 2" key="1">
    <citation type="submission" date="2016-10" db="EMBL/GenBank/DDBJ databases">
        <authorList>
            <person name="de Groot N.N."/>
        </authorList>
    </citation>
    <scope>NUCLEOTIDE SEQUENCE [LARGE SCALE GENOMIC DNA]</scope>
    <source>
        <strain evidence="1 2">CGMCC 1.10825</strain>
    </source>
</reference>
<keyword evidence="2" id="KW-1185">Reference proteome</keyword>
<dbReference type="Proteomes" id="UP000199634">
    <property type="component" value="Unassembled WGS sequence"/>
</dbReference>
<sequence length="62" mass="7364">MTEQLNHTIKVLEKVSFSKDLFIKEVNKAINILLPFEIEQLKKWIVDFTKNNTDFREVLTLV</sequence>